<dbReference type="RefSeq" id="WP_129223155.1">
    <property type="nucleotide sequence ID" value="NZ_QYBB01000002.1"/>
</dbReference>
<accession>A0A4Q2U9W3</accession>
<evidence type="ECO:0000256" key="1">
    <source>
        <dbReference type="SAM" id="MobiDB-lite"/>
    </source>
</evidence>
<evidence type="ECO:0000313" key="2">
    <source>
        <dbReference type="EMBL" id="RYC33350.1"/>
    </source>
</evidence>
<reference evidence="2 3" key="1">
    <citation type="submission" date="2018-12" db="EMBL/GenBank/DDBJ databases">
        <authorList>
            <person name="Grouzdev D.S."/>
            <person name="Krutkina M.S."/>
        </authorList>
    </citation>
    <scope>NUCLEOTIDE SEQUENCE [LARGE SCALE GENOMIC DNA]</scope>
    <source>
        <strain evidence="2 3">RmlP026</strain>
    </source>
</reference>
<keyword evidence="3" id="KW-1185">Reference proteome</keyword>
<comment type="caution">
    <text evidence="2">The sequence shown here is derived from an EMBL/GenBank/DDBJ whole genome shotgun (WGS) entry which is preliminary data.</text>
</comment>
<feature type="region of interest" description="Disordered" evidence="1">
    <location>
        <begin position="1"/>
        <end position="98"/>
    </location>
</feature>
<dbReference type="AlphaFoldDB" id="A0A4Q2U9W3"/>
<dbReference type="EMBL" id="QYBB01000002">
    <property type="protein sequence ID" value="RYC33350.1"/>
    <property type="molecule type" value="Genomic_DNA"/>
</dbReference>
<dbReference type="Proteomes" id="UP000290759">
    <property type="component" value="Unassembled WGS sequence"/>
</dbReference>
<gene>
    <name evidence="2" type="ORF">D3273_02425</name>
</gene>
<proteinExistence type="predicted"/>
<feature type="compositionally biased region" description="Basic and acidic residues" evidence="1">
    <location>
        <begin position="74"/>
        <end position="98"/>
    </location>
</feature>
<evidence type="ECO:0000313" key="3">
    <source>
        <dbReference type="Proteomes" id="UP000290759"/>
    </source>
</evidence>
<name>A0A4Q2U9W3_9HYPH</name>
<protein>
    <submittedName>
        <fullName evidence="2">Uncharacterized protein</fullName>
    </submittedName>
</protein>
<organism evidence="2 3">
    <name type="scientific">Lichenibacterium minor</name>
    <dbReference type="NCBI Taxonomy" id="2316528"/>
    <lineage>
        <taxon>Bacteria</taxon>
        <taxon>Pseudomonadati</taxon>
        <taxon>Pseudomonadota</taxon>
        <taxon>Alphaproteobacteria</taxon>
        <taxon>Hyphomicrobiales</taxon>
        <taxon>Lichenihabitantaceae</taxon>
        <taxon>Lichenibacterium</taxon>
    </lineage>
</organism>
<sequence>MSSHPHSDDGSSLAGAKAMPTETAPSRAGEPGPVTEGGKVPHPKEGKGEPKASASAAHAEGARDDGTTEGVVGKAEKEEAAQKGALKDQHGRGHRKDD</sequence>
<reference evidence="2 3" key="2">
    <citation type="submission" date="2019-02" db="EMBL/GenBank/DDBJ databases">
        <title>'Lichenibacterium ramalinii' gen. nov. sp. nov., 'Lichenibacterium minor' gen. nov. sp. nov.</title>
        <authorList>
            <person name="Pankratov T."/>
        </authorList>
    </citation>
    <scope>NUCLEOTIDE SEQUENCE [LARGE SCALE GENOMIC DNA]</scope>
    <source>
        <strain evidence="2 3">RmlP026</strain>
    </source>
</reference>